<organism evidence="2 3">
    <name type="scientific">Microbacterium rhizosphaerae</name>
    <dbReference type="NCBI Taxonomy" id="1678237"/>
    <lineage>
        <taxon>Bacteria</taxon>
        <taxon>Bacillati</taxon>
        <taxon>Actinomycetota</taxon>
        <taxon>Actinomycetes</taxon>
        <taxon>Micrococcales</taxon>
        <taxon>Microbacteriaceae</taxon>
        <taxon>Microbacterium</taxon>
    </lineage>
</organism>
<name>A0ABZ0SLN0_9MICO</name>
<sequence>MGAPTSTLDGWRRYPFAAHGLNHDCYEKGDGPGVVVIPEIPGITPEVLGLADHLVGSGFTVVIPSLFGTPGRGDSVGYVLGTVARICVSAEMRAFARNAHRPVTDYLRALAADLAGRTPGTGVGVLGMCFTGGFALATAVEPTVNAPVMAEPSVPFSVGASRRTDPGMSPAELQTVVERTRTDGLCVLGLRFSQDAAAPAARFETLRRSLGDAFEVIELDSSPGNPDGYSAHAHSVLTTEVRTDPPNSAAAARDRVVEFLRDRLTS</sequence>
<feature type="domain" description="Dienelactone hydrolase" evidence="1">
    <location>
        <begin position="31"/>
        <end position="261"/>
    </location>
</feature>
<evidence type="ECO:0000259" key="1">
    <source>
        <dbReference type="Pfam" id="PF01738"/>
    </source>
</evidence>
<protein>
    <submittedName>
        <fullName evidence="2">Dienelactone hydrolase family protein</fullName>
    </submittedName>
</protein>
<proteinExistence type="predicted"/>
<evidence type="ECO:0000313" key="2">
    <source>
        <dbReference type="EMBL" id="WPR90023.1"/>
    </source>
</evidence>
<dbReference type="Gene3D" id="3.40.50.1820">
    <property type="entry name" value="alpha/beta hydrolase"/>
    <property type="match status" value="1"/>
</dbReference>
<dbReference type="InterPro" id="IPR002925">
    <property type="entry name" value="Dienelactn_hydro"/>
</dbReference>
<evidence type="ECO:0000313" key="3">
    <source>
        <dbReference type="Proteomes" id="UP001323798"/>
    </source>
</evidence>
<dbReference type="PANTHER" id="PTHR46623:SF6">
    <property type="entry name" value="ALPHA_BETA-HYDROLASES SUPERFAMILY PROTEIN"/>
    <property type="match status" value="1"/>
</dbReference>
<accession>A0ABZ0SLN0</accession>
<keyword evidence="3" id="KW-1185">Reference proteome</keyword>
<dbReference type="InterPro" id="IPR029058">
    <property type="entry name" value="AB_hydrolase_fold"/>
</dbReference>
<dbReference type="GO" id="GO:0016787">
    <property type="term" value="F:hydrolase activity"/>
    <property type="evidence" value="ECO:0007669"/>
    <property type="project" value="UniProtKB-KW"/>
</dbReference>
<dbReference type="EMBL" id="CP139368">
    <property type="protein sequence ID" value="WPR90023.1"/>
    <property type="molecule type" value="Genomic_DNA"/>
</dbReference>
<dbReference type="SUPFAM" id="SSF53474">
    <property type="entry name" value="alpha/beta-Hydrolases"/>
    <property type="match status" value="1"/>
</dbReference>
<dbReference type="Proteomes" id="UP001323798">
    <property type="component" value="Chromosome"/>
</dbReference>
<gene>
    <name evidence="2" type="ORF">SM116_01680</name>
</gene>
<dbReference type="PANTHER" id="PTHR46623">
    <property type="entry name" value="CARBOXYMETHYLENEBUTENOLIDASE-RELATED"/>
    <property type="match status" value="1"/>
</dbReference>
<keyword evidence="2" id="KW-0378">Hydrolase</keyword>
<dbReference type="InterPro" id="IPR051049">
    <property type="entry name" value="Dienelactone_hydrolase-like"/>
</dbReference>
<dbReference type="RefSeq" id="WP_320942737.1">
    <property type="nucleotide sequence ID" value="NZ_BAABEU010000003.1"/>
</dbReference>
<reference evidence="2 3" key="1">
    <citation type="submission" date="2023-11" db="EMBL/GenBank/DDBJ databases">
        <title>Genome sequence of Microbacterium rhizosphaerae KACC 19337.</title>
        <authorList>
            <person name="Choi H."/>
            <person name="Kim S."/>
            <person name="Kim Y."/>
            <person name="Kwon S.-W."/>
            <person name="Heo J."/>
        </authorList>
    </citation>
    <scope>NUCLEOTIDE SEQUENCE [LARGE SCALE GENOMIC DNA]</scope>
    <source>
        <strain evidence="2 3">KACC 19337</strain>
    </source>
</reference>
<dbReference type="Pfam" id="PF01738">
    <property type="entry name" value="DLH"/>
    <property type="match status" value="1"/>
</dbReference>